<dbReference type="EMBL" id="JAGMVJ010000001">
    <property type="protein sequence ID" value="KAH7094841.1"/>
    <property type="molecule type" value="Genomic_DNA"/>
</dbReference>
<reference evidence="2" key="1">
    <citation type="journal article" date="2021" name="Nat. Commun.">
        <title>Genetic determinants of endophytism in the Arabidopsis root mycobiome.</title>
        <authorList>
            <person name="Mesny F."/>
            <person name="Miyauchi S."/>
            <person name="Thiergart T."/>
            <person name="Pickel B."/>
            <person name="Atanasova L."/>
            <person name="Karlsson M."/>
            <person name="Huettel B."/>
            <person name="Barry K.W."/>
            <person name="Haridas S."/>
            <person name="Chen C."/>
            <person name="Bauer D."/>
            <person name="Andreopoulos W."/>
            <person name="Pangilinan J."/>
            <person name="LaButti K."/>
            <person name="Riley R."/>
            <person name="Lipzen A."/>
            <person name="Clum A."/>
            <person name="Drula E."/>
            <person name="Henrissat B."/>
            <person name="Kohler A."/>
            <person name="Grigoriev I.V."/>
            <person name="Martin F.M."/>
            <person name="Hacquard S."/>
        </authorList>
    </citation>
    <scope>NUCLEOTIDE SEQUENCE</scope>
    <source>
        <strain evidence="2">MPI-SDFR-AT-0120</strain>
    </source>
</reference>
<evidence type="ECO:0000313" key="2">
    <source>
        <dbReference type="EMBL" id="KAH7094841.1"/>
    </source>
</evidence>
<evidence type="ECO:0000259" key="1">
    <source>
        <dbReference type="Pfam" id="PF00190"/>
    </source>
</evidence>
<dbReference type="CDD" id="cd02219">
    <property type="entry name" value="cupin_YjlB-like"/>
    <property type="match status" value="1"/>
</dbReference>
<feature type="domain" description="Cupin type-1" evidence="1">
    <location>
        <begin position="114"/>
        <end position="175"/>
    </location>
</feature>
<organism evidence="2 3">
    <name type="scientific">Paraphoma chrysanthemicola</name>
    <dbReference type="NCBI Taxonomy" id="798071"/>
    <lineage>
        <taxon>Eukaryota</taxon>
        <taxon>Fungi</taxon>
        <taxon>Dikarya</taxon>
        <taxon>Ascomycota</taxon>
        <taxon>Pezizomycotina</taxon>
        <taxon>Dothideomycetes</taxon>
        <taxon>Pleosporomycetidae</taxon>
        <taxon>Pleosporales</taxon>
        <taxon>Pleosporineae</taxon>
        <taxon>Phaeosphaeriaceae</taxon>
        <taxon>Paraphoma</taxon>
    </lineage>
</organism>
<accession>A0A8K0RK60</accession>
<dbReference type="InterPro" id="IPR011051">
    <property type="entry name" value="RmlC_Cupin_sf"/>
</dbReference>
<dbReference type="AlphaFoldDB" id="A0A8K0RK60"/>
<protein>
    <recommendedName>
        <fullName evidence="1">Cupin type-1 domain-containing protein</fullName>
    </recommendedName>
</protein>
<keyword evidence="3" id="KW-1185">Reference proteome</keyword>
<dbReference type="InterPro" id="IPR014710">
    <property type="entry name" value="RmlC-like_jellyroll"/>
</dbReference>
<comment type="caution">
    <text evidence="2">The sequence shown here is derived from an EMBL/GenBank/DDBJ whole genome shotgun (WGS) entry which is preliminary data.</text>
</comment>
<dbReference type="SUPFAM" id="SSF51182">
    <property type="entry name" value="RmlC-like cupins"/>
    <property type="match status" value="1"/>
</dbReference>
<evidence type="ECO:0000313" key="3">
    <source>
        <dbReference type="Proteomes" id="UP000813461"/>
    </source>
</evidence>
<dbReference type="OrthoDB" id="2446447at2759"/>
<sequence>MLSVADFPGWFTRHRKPDYRVAFSRTSCARGCRRTRWISDLIRPSLFLRACQHRPPITYKMTVTDPEQYPLQPTANVPNNTLPALVYRNVLPTPHNSDSATQLCEGNSWEKRGEWGAITVAHFHPNTHECYAIIQGESRLVLGRPKPSDKEEPVGGVEFDVSPGDVVVVPAGVSHRSLTSSGGYRYIGVYPRTNPKWRNNYCKGEEPLEDLKKEIANVEMPEADPVYGIDGPLVRIWKAARDAR</sequence>
<gene>
    <name evidence="2" type="ORF">FB567DRAFT_14921</name>
</gene>
<dbReference type="InterPro" id="IPR047121">
    <property type="entry name" value="YjiB-like"/>
</dbReference>
<dbReference type="InterPro" id="IPR006045">
    <property type="entry name" value="Cupin_1"/>
</dbReference>
<dbReference type="PANTHER" id="PTHR36448">
    <property type="entry name" value="BLR7373 PROTEIN"/>
    <property type="match status" value="1"/>
</dbReference>
<dbReference type="Pfam" id="PF00190">
    <property type="entry name" value="Cupin_1"/>
    <property type="match status" value="1"/>
</dbReference>
<dbReference type="Gene3D" id="2.60.120.10">
    <property type="entry name" value="Jelly Rolls"/>
    <property type="match status" value="1"/>
</dbReference>
<name>A0A8K0RK60_9PLEO</name>
<dbReference type="PANTHER" id="PTHR36448:SF2">
    <property type="entry name" value="CUPIN TYPE-1 DOMAIN-CONTAINING PROTEIN"/>
    <property type="match status" value="1"/>
</dbReference>
<dbReference type="Proteomes" id="UP000813461">
    <property type="component" value="Unassembled WGS sequence"/>
</dbReference>
<proteinExistence type="predicted"/>